<dbReference type="EMBL" id="CP001843">
    <property type="protein sequence ID" value="AEF84140.1"/>
    <property type="molecule type" value="Genomic_DNA"/>
</dbReference>
<name>F5YQ00_TREPZ</name>
<reference evidence="1 2" key="2">
    <citation type="journal article" date="2011" name="ISME J.">
        <title>RNA-seq reveals cooperative metabolic interactions between two termite-gut spirochete species in co-culture.</title>
        <authorList>
            <person name="Rosenthal A.Z."/>
            <person name="Matson E.G."/>
            <person name="Eldar A."/>
            <person name="Leadbetter J.R."/>
        </authorList>
    </citation>
    <scope>NUCLEOTIDE SEQUENCE [LARGE SCALE GENOMIC DNA]</scope>
    <source>
        <strain evidence="2">ATCC BAA-887 / DSM 12427 / ZAS-2</strain>
    </source>
</reference>
<proteinExistence type="predicted"/>
<protein>
    <submittedName>
        <fullName evidence="1">Uncharacterized protein</fullName>
    </submittedName>
</protein>
<dbReference type="STRING" id="545694.TREPR_2788"/>
<keyword evidence="2" id="KW-1185">Reference proteome</keyword>
<evidence type="ECO:0000313" key="2">
    <source>
        <dbReference type="Proteomes" id="UP000009223"/>
    </source>
</evidence>
<dbReference type="Proteomes" id="UP000009223">
    <property type="component" value="Chromosome"/>
</dbReference>
<evidence type="ECO:0000313" key="1">
    <source>
        <dbReference type="EMBL" id="AEF84140.1"/>
    </source>
</evidence>
<reference evidence="2" key="1">
    <citation type="submission" date="2009-12" db="EMBL/GenBank/DDBJ databases">
        <title>Complete sequence of Treponema primitia strain ZAS-2.</title>
        <authorList>
            <person name="Tetu S.G."/>
            <person name="Matson E."/>
            <person name="Ren Q."/>
            <person name="Seshadri R."/>
            <person name="Elbourne L."/>
            <person name="Hassan K.A."/>
            <person name="Durkin A."/>
            <person name="Radune D."/>
            <person name="Mohamoud Y."/>
            <person name="Shay R."/>
            <person name="Jin S."/>
            <person name="Zhang X."/>
            <person name="Lucey K."/>
            <person name="Ballor N.R."/>
            <person name="Ottesen E."/>
            <person name="Rosenthal R."/>
            <person name="Allen A."/>
            <person name="Leadbetter J.R."/>
            <person name="Paulsen I.T."/>
        </authorList>
    </citation>
    <scope>NUCLEOTIDE SEQUENCE [LARGE SCALE GENOMIC DNA]</scope>
    <source>
        <strain evidence="2">ATCC BAA-887 / DSM 12427 / ZAS-2</strain>
    </source>
</reference>
<dbReference type="AlphaFoldDB" id="F5YQ00"/>
<sequence>MARMTEEEAHALDEAITNADITLKPGKGGMFIRQRELLDALDRPSADYIMTRAMATNKMPLQILGELVHEQIIQNKEALAQG</sequence>
<organism evidence="1 2">
    <name type="scientific">Treponema primitia (strain ATCC BAA-887 / DSM 12427 / ZAS-2)</name>
    <dbReference type="NCBI Taxonomy" id="545694"/>
    <lineage>
        <taxon>Bacteria</taxon>
        <taxon>Pseudomonadati</taxon>
        <taxon>Spirochaetota</taxon>
        <taxon>Spirochaetia</taxon>
        <taxon>Spirochaetales</taxon>
        <taxon>Treponemataceae</taxon>
        <taxon>Treponema</taxon>
    </lineage>
</organism>
<accession>F5YQ00</accession>
<dbReference type="HOGENOM" id="CLU_2653406_0_0_12"/>
<dbReference type="KEGG" id="tpi:TREPR_2788"/>
<gene>
    <name evidence="1" type="ordered locus">TREPR_2788</name>
</gene>
<dbReference type="RefSeq" id="WP_015707445.1">
    <property type="nucleotide sequence ID" value="NC_015578.1"/>
</dbReference>